<proteinExistence type="predicted"/>
<organism evidence="1 2">
    <name type="scientific">Pseudorhodoferax soli</name>
    <dbReference type="NCBI Taxonomy" id="545864"/>
    <lineage>
        <taxon>Bacteria</taxon>
        <taxon>Pseudomonadati</taxon>
        <taxon>Pseudomonadota</taxon>
        <taxon>Betaproteobacteria</taxon>
        <taxon>Burkholderiales</taxon>
        <taxon>Comamonadaceae</taxon>
    </lineage>
</organism>
<evidence type="ECO:0000313" key="2">
    <source>
        <dbReference type="Proteomes" id="UP000252884"/>
    </source>
</evidence>
<dbReference type="OrthoDB" id="4929908at2"/>
<name>A0A368Y8G9_9BURK</name>
<evidence type="ECO:0000313" key="1">
    <source>
        <dbReference type="EMBL" id="RCW74494.1"/>
    </source>
</evidence>
<reference evidence="1 2" key="1">
    <citation type="submission" date="2018-07" db="EMBL/GenBank/DDBJ databases">
        <title>Genomic Encyclopedia of Type Strains, Phase IV (KMG-IV): sequencing the most valuable type-strain genomes for metagenomic binning, comparative biology and taxonomic classification.</title>
        <authorList>
            <person name="Goeker M."/>
        </authorList>
    </citation>
    <scope>NUCLEOTIDE SEQUENCE [LARGE SCALE GENOMIC DNA]</scope>
    <source>
        <strain evidence="1 2">DSM 21634</strain>
    </source>
</reference>
<protein>
    <recommendedName>
        <fullName evidence="3">Gluconate 2-dehydrogenase subunit 3-like protein</fullName>
    </recommendedName>
</protein>
<dbReference type="AlphaFoldDB" id="A0A368Y8G9"/>
<sequence>MHEAHKDPRLPQPASCDDAVAWVAGLRVFGAGEAQHLLAAMRTLYPHDGLADPVYRRTVAALDALCQRQPALAAPLRALLSALSSAVPAPFAACSESYRTTALRNAEAAGLPGFRLLQRLTVRFLYDDLAVWQAFGYEGAAYHLGGYVQRGFDDLQLPVAPQAKP</sequence>
<gene>
    <name evidence="1" type="ORF">DES41_102817</name>
</gene>
<dbReference type="RefSeq" id="WP_114467583.1">
    <property type="nucleotide sequence ID" value="NZ_QPJK01000002.1"/>
</dbReference>
<evidence type="ECO:0008006" key="3">
    <source>
        <dbReference type="Google" id="ProtNLM"/>
    </source>
</evidence>
<dbReference type="EMBL" id="QPJK01000002">
    <property type="protein sequence ID" value="RCW74494.1"/>
    <property type="molecule type" value="Genomic_DNA"/>
</dbReference>
<dbReference type="Proteomes" id="UP000252884">
    <property type="component" value="Unassembled WGS sequence"/>
</dbReference>
<keyword evidence="2" id="KW-1185">Reference proteome</keyword>
<accession>A0A368Y8G9</accession>
<comment type="caution">
    <text evidence="1">The sequence shown here is derived from an EMBL/GenBank/DDBJ whole genome shotgun (WGS) entry which is preliminary data.</text>
</comment>